<dbReference type="RefSeq" id="WP_243304548.1">
    <property type="nucleotide sequence ID" value="NZ_JALGBI010000001.1"/>
</dbReference>
<dbReference type="SUPFAM" id="SSF89796">
    <property type="entry name" value="CoA-transferase family III (CaiB/BaiF)"/>
    <property type="match status" value="1"/>
</dbReference>
<evidence type="ECO:0000256" key="1">
    <source>
        <dbReference type="ARBA" id="ARBA00022679"/>
    </source>
</evidence>
<gene>
    <name evidence="2" type="ORF">MMF98_03985</name>
</gene>
<dbReference type="GO" id="GO:0008410">
    <property type="term" value="F:CoA-transferase activity"/>
    <property type="evidence" value="ECO:0007669"/>
    <property type="project" value="TreeGrafter"/>
</dbReference>
<organism evidence="2 3">
    <name type="scientific">Variovorax terrae</name>
    <dbReference type="NCBI Taxonomy" id="2923278"/>
    <lineage>
        <taxon>Bacteria</taxon>
        <taxon>Pseudomonadati</taxon>
        <taxon>Pseudomonadota</taxon>
        <taxon>Betaproteobacteria</taxon>
        <taxon>Burkholderiales</taxon>
        <taxon>Comamonadaceae</taxon>
        <taxon>Variovorax</taxon>
    </lineage>
</organism>
<comment type="caution">
    <text evidence="2">The sequence shown here is derived from an EMBL/GenBank/DDBJ whole genome shotgun (WGS) entry which is preliminary data.</text>
</comment>
<dbReference type="AlphaFoldDB" id="A0A9X2AL61"/>
<keyword evidence="1 2" id="KW-0808">Transferase</keyword>
<dbReference type="InterPro" id="IPR050483">
    <property type="entry name" value="CoA-transferase_III_domain"/>
</dbReference>
<proteinExistence type="predicted"/>
<dbReference type="InterPro" id="IPR044855">
    <property type="entry name" value="CoA-Trfase_III_dom3_sf"/>
</dbReference>
<keyword evidence="3" id="KW-1185">Reference proteome</keyword>
<dbReference type="Proteomes" id="UP001139447">
    <property type="component" value="Unassembled WGS sequence"/>
</dbReference>
<dbReference type="Pfam" id="PF02515">
    <property type="entry name" value="CoA_transf_3"/>
    <property type="match status" value="1"/>
</dbReference>
<dbReference type="InterPro" id="IPR023606">
    <property type="entry name" value="CoA-Trfase_III_dom_1_sf"/>
</dbReference>
<reference evidence="2" key="1">
    <citation type="submission" date="2022-03" db="EMBL/GenBank/DDBJ databases">
        <authorList>
            <person name="Woo C.Y."/>
        </authorList>
    </citation>
    <scope>NUCLEOTIDE SEQUENCE</scope>
    <source>
        <strain evidence="2">CYS-02</strain>
    </source>
</reference>
<evidence type="ECO:0000313" key="2">
    <source>
        <dbReference type="EMBL" id="MCJ0762363.1"/>
    </source>
</evidence>
<dbReference type="EMBL" id="JALGBI010000001">
    <property type="protein sequence ID" value="MCJ0762363.1"/>
    <property type="molecule type" value="Genomic_DNA"/>
</dbReference>
<sequence length="398" mass="43921">MSGALEGIRVVEVSSVIMGPWAGQVLGDMGADVVKVEPLIGDVTRNMGPARHRDMASAFLNLNRNKRSIALDMSKPAGVEVIHRLLGKADVLLHNLRPKAAAKLGLEREQLLERFPRLVVCEAYGFARGGPLSEKAAYDDIIQAASGLADLQSSVMGTPRFLPTNSVDKSTAYCITTALCAALLRRERTGRGQAIEVPMFECTVDNVMIEHLHGATFDPPIGPMGSPRLLSADRRPYPTLDGFLAVLPYNDTHWKRLLEIAGRGHLWDDPRVSTHPKRIENSDWLHGVLAEIVATRTTRDWLEALNAADIPVMQINTKEALLHDEQLQASGFWHFYEHPSEGRIRRTNPPVRFSESPSSVRRVPPMLGEHTEELLQEVGFSAAQVVQMQTAGIVRCKS</sequence>
<dbReference type="PANTHER" id="PTHR48207">
    <property type="entry name" value="SUCCINATE--HYDROXYMETHYLGLUTARATE COA-TRANSFERASE"/>
    <property type="match status" value="1"/>
</dbReference>
<dbReference type="PANTHER" id="PTHR48207:SF4">
    <property type="entry name" value="BLL6097 PROTEIN"/>
    <property type="match status" value="1"/>
</dbReference>
<accession>A0A9X2AL61</accession>
<name>A0A9X2AL61_9BURK</name>
<dbReference type="Gene3D" id="3.40.50.10540">
    <property type="entry name" value="Crotonobetainyl-coa:carnitine coa-transferase, domain 1"/>
    <property type="match status" value="1"/>
</dbReference>
<dbReference type="InterPro" id="IPR003673">
    <property type="entry name" value="CoA-Trfase_fam_III"/>
</dbReference>
<evidence type="ECO:0000313" key="3">
    <source>
        <dbReference type="Proteomes" id="UP001139447"/>
    </source>
</evidence>
<protein>
    <submittedName>
        <fullName evidence="2">CoA transferase</fullName>
    </submittedName>
</protein>
<dbReference type="Gene3D" id="3.30.1540.10">
    <property type="entry name" value="formyl-coa transferase, domain 3"/>
    <property type="match status" value="1"/>
</dbReference>